<feature type="transmembrane region" description="Helical" evidence="6">
    <location>
        <begin position="223"/>
        <end position="245"/>
    </location>
</feature>
<comment type="similarity">
    <text evidence="2">Belongs to the EamA transporter family.</text>
</comment>
<feature type="domain" description="EamA" evidence="7">
    <location>
        <begin position="159"/>
        <end position="296"/>
    </location>
</feature>
<dbReference type="Proteomes" id="UP000183656">
    <property type="component" value="Unassembled WGS sequence"/>
</dbReference>
<dbReference type="PANTHER" id="PTHR32322:SF2">
    <property type="entry name" value="EAMA DOMAIN-CONTAINING PROTEIN"/>
    <property type="match status" value="1"/>
</dbReference>
<feature type="transmembrane region" description="Helical" evidence="6">
    <location>
        <begin position="254"/>
        <end position="274"/>
    </location>
</feature>
<dbReference type="SUPFAM" id="SSF103481">
    <property type="entry name" value="Multidrug resistance efflux transporter EmrE"/>
    <property type="match status" value="2"/>
</dbReference>
<comment type="subcellular location">
    <subcellularLocation>
        <location evidence="1">Membrane</location>
        <topology evidence="1">Multi-pass membrane protein</topology>
    </subcellularLocation>
</comment>
<evidence type="ECO:0000256" key="6">
    <source>
        <dbReference type="SAM" id="Phobius"/>
    </source>
</evidence>
<feature type="transmembrane region" description="Helical" evidence="6">
    <location>
        <begin position="40"/>
        <end position="58"/>
    </location>
</feature>
<feature type="transmembrane region" description="Helical" evidence="6">
    <location>
        <begin position="70"/>
        <end position="88"/>
    </location>
</feature>
<dbReference type="STRING" id="343013.SAMN04489707_101654"/>
<evidence type="ECO:0000259" key="7">
    <source>
        <dbReference type="Pfam" id="PF00892"/>
    </source>
</evidence>
<evidence type="ECO:0000313" key="8">
    <source>
        <dbReference type="EMBL" id="SFU71931.1"/>
    </source>
</evidence>
<feature type="transmembrane region" description="Helical" evidence="6">
    <location>
        <begin position="193"/>
        <end position="211"/>
    </location>
</feature>
<evidence type="ECO:0000313" key="9">
    <source>
        <dbReference type="Proteomes" id="UP000183656"/>
    </source>
</evidence>
<dbReference type="RefSeq" id="WP_054257114.1">
    <property type="nucleotide sequence ID" value="NZ_CYIG01000031.1"/>
</dbReference>
<evidence type="ECO:0000256" key="3">
    <source>
        <dbReference type="ARBA" id="ARBA00022692"/>
    </source>
</evidence>
<feature type="transmembrane region" description="Helical" evidence="6">
    <location>
        <begin position="126"/>
        <end position="146"/>
    </location>
</feature>
<evidence type="ECO:0000256" key="2">
    <source>
        <dbReference type="ARBA" id="ARBA00007362"/>
    </source>
</evidence>
<keyword evidence="3 6" id="KW-0812">Transmembrane</keyword>
<sequence length="310" mass="33344">MDTRNALDARAVGLMVVLCLIWSAQQIALKATAQDCAPLLQIAVRSGVAALLVGLWMAWRRERLTLAHGVWQPGVAAGALFALEFLLAGEGLRYTSAAHMVVFLYTAPIFAALGLHWWLPAERLAPLQWAGIALAFTGIVVAFFLRGSQGAGPDWQRMLWGDLLGLLAGAAWGATTVLIRVTRLSSLPASQTLLYQLVVGFALLVPLAWGAGHVSAFHGTPAVWASLAFQSVVVSFASFLLWFWLLRTYLASRLGVFSFLTPLFGVALGAWLLAEPIAPGFLTGAVLVLAGVMLVSSHGWLVQRWKMKSA</sequence>
<dbReference type="InterPro" id="IPR000620">
    <property type="entry name" value="EamA_dom"/>
</dbReference>
<dbReference type="InterPro" id="IPR050638">
    <property type="entry name" value="AA-Vitamin_Transporters"/>
</dbReference>
<accession>A0A1I7IG70</accession>
<evidence type="ECO:0000256" key="4">
    <source>
        <dbReference type="ARBA" id="ARBA00022989"/>
    </source>
</evidence>
<dbReference type="PANTHER" id="PTHR32322">
    <property type="entry name" value="INNER MEMBRANE TRANSPORTER"/>
    <property type="match status" value="1"/>
</dbReference>
<keyword evidence="9" id="KW-1185">Reference proteome</keyword>
<dbReference type="InterPro" id="IPR037185">
    <property type="entry name" value="EmrE-like"/>
</dbReference>
<feature type="transmembrane region" description="Helical" evidence="6">
    <location>
        <begin position="280"/>
        <end position="302"/>
    </location>
</feature>
<gene>
    <name evidence="8" type="ORF">SAMN04489707_101654</name>
</gene>
<reference evidence="8 9" key="1">
    <citation type="submission" date="2016-10" db="EMBL/GenBank/DDBJ databases">
        <authorList>
            <person name="de Groot N.N."/>
        </authorList>
    </citation>
    <scope>NUCLEOTIDE SEQUENCE [LARGE SCALE GENOMIC DNA]</scope>
    <source>
        <strain evidence="8 9">R-24608</strain>
    </source>
</reference>
<dbReference type="OrthoDB" id="184388at2"/>
<feature type="transmembrane region" description="Helical" evidence="6">
    <location>
        <begin position="158"/>
        <end position="181"/>
    </location>
</feature>
<keyword evidence="4 6" id="KW-1133">Transmembrane helix</keyword>
<evidence type="ECO:0000256" key="5">
    <source>
        <dbReference type="ARBA" id="ARBA00023136"/>
    </source>
</evidence>
<protein>
    <submittedName>
        <fullName evidence="8">EamA-like transporter family protein</fullName>
    </submittedName>
</protein>
<evidence type="ECO:0000256" key="1">
    <source>
        <dbReference type="ARBA" id="ARBA00004141"/>
    </source>
</evidence>
<proteinExistence type="inferred from homology"/>
<keyword evidence="5 6" id="KW-0472">Membrane</keyword>
<dbReference type="GO" id="GO:0016020">
    <property type="term" value="C:membrane"/>
    <property type="evidence" value="ECO:0007669"/>
    <property type="project" value="UniProtKB-SubCell"/>
</dbReference>
<feature type="transmembrane region" description="Helical" evidence="6">
    <location>
        <begin position="100"/>
        <end position="119"/>
    </location>
</feature>
<feature type="domain" description="EamA" evidence="7">
    <location>
        <begin position="11"/>
        <end position="143"/>
    </location>
</feature>
<dbReference type="AlphaFoldDB" id="A0A1I7IG70"/>
<dbReference type="Pfam" id="PF00892">
    <property type="entry name" value="EamA"/>
    <property type="match status" value="2"/>
</dbReference>
<dbReference type="EMBL" id="FPBX01000016">
    <property type="protein sequence ID" value="SFU71931.1"/>
    <property type="molecule type" value="Genomic_DNA"/>
</dbReference>
<organism evidence="8 9">
    <name type="scientific">Paenacidovorax caeni</name>
    <dbReference type="NCBI Taxonomy" id="343013"/>
    <lineage>
        <taxon>Bacteria</taxon>
        <taxon>Pseudomonadati</taxon>
        <taxon>Pseudomonadota</taxon>
        <taxon>Betaproteobacteria</taxon>
        <taxon>Burkholderiales</taxon>
        <taxon>Comamonadaceae</taxon>
        <taxon>Paenacidovorax</taxon>
    </lineage>
</organism>
<name>A0A1I7IG70_9BURK</name>